<organism evidence="1 2">
    <name type="scientific">Colocasia esculenta</name>
    <name type="common">Wild taro</name>
    <name type="synonym">Arum esculentum</name>
    <dbReference type="NCBI Taxonomy" id="4460"/>
    <lineage>
        <taxon>Eukaryota</taxon>
        <taxon>Viridiplantae</taxon>
        <taxon>Streptophyta</taxon>
        <taxon>Embryophyta</taxon>
        <taxon>Tracheophyta</taxon>
        <taxon>Spermatophyta</taxon>
        <taxon>Magnoliopsida</taxon>
        <taxon>Liliopsida</taxon>
        <taxon>Araceae</taxon>
        <taxon>Aroideae</taxon>
        <taxon>Colocasieae</taxon>
        <taxon>Colocasia</taxon>
    </lineage>
</organism>
<dbReference type="AlphaFoldDB" id="A0A843WY51"/>
<sequence length="175" mass="18576">MLQVGCNYCCAVYVANVVARRVCTVAARLALDSLAVRCDTCLWLLSAWCWLVVNSSEVLQKFFSIGSGGSEVSPELIVFCCPGEGFSQGCFVLVSSVVVLPQSLSVSFGWAAFCLLGHCRSRCCALGRASDCCVGQLASLFISEFLDCAGGTSCAPVVRWFASSVAPGMLLRMVV</sequence>
<evidence type="ECO:0000313" key="2">
    <source>
        <dbReference type="Proteomes" id="UP000652761"/>
    </source>
</evidence>
<name>A0A843WY51_COLES</name>
<keyword evidence="2" id="KW-1185">Reference proteome</keyword>
<dbReference type="Proteomes" id="UP000652761">
    <property type="component" value="Unassembled WGS sequence"/>
</dbReference>
<gene>
    <name evidence="1" type="ORF">Taro_044367</name>
</gene>
<proteinExistence type="predicted"/>
<protein>
    <submittedName>
        <fullName evidence="1">Uncharacterized protein</fullName>
    </submittedName>
</protein>
<comment type="caution">
    <text evidence="1">The sequence shown here is derived from an EMBL/GenBank/DDBJ whole genome shotgun (WGS) entry which is preliminary data.</text>
</comment>
<evidence type="ECO:0000313" key="1">
    <source>
        <dbReference type="EMBL" id="MQM11458.1"/>
    </source>
</evidence>
<dbReference type="EMBL" id="NMUH01004983">
    <property type="protein sequence ID" value="MQM11458.1"/>
    <property type="molecule type" value="Genomic_DNA"/>
</dbReference>
<reference evidence="1" key="1">
    <citation type="submission" date="2017-07" db="EMBL/GenBank/DDBJ databases">
        <title>Taro Niue Genome Assembly and Annotation.</title>
        <authorList>
            <person name="Atibalentja N."/>
            <person name="Keating K."/>
            <person name="Fields C.J."/>
        </authorList>
    </citation>
    <scope>NUCLEOTIDE SEQUENCE</scope>
    <source>
        <strain evidence="1">Niue_2</strain>
        <tissue evidence="1">Leaf</tissue>
    </source>
</reference>
<accession>A0A843WY51</accession>